<dbReference type="InterPro" id="IPR038723">
    <property type="entry name" value="ArnR1-like_HTH"/>
</dbReference>
<sequence>MSRRRSRLEITLSILSAVREGKDKPTNIIYAVNLSWKSTQRTLSNLVEQGLLEMRTASGRSKRLYTITERGVDVLDYFEKAPEILCPRTHTSLSQPLIGDTPHTIVREGIMGIAAEKTMLWLIS</sequence>
<organism evidence="2">
    <name type="scientific">marine sediment metagenome</name>
    <dbReference type="NCBI Taxonomy" id="412755"/>
    <lineage>
        <taxon>unclassified sequences</taxon>
        <taxon>metagenomes</taxon>
        <taxon>ecological metagenomes</taxon>
    </lineage>
</organism>
<evidence type="ECO:0000313" key="2">
    <source>
        <dbReference type="EMBL" id="GAG82446.1"/>
    </source>
</evidence>
<dbReference type="EMBL" id="BART01016496">
    <property type="protein sequence ID" value="GAG82446.1"/>
    <property type="molecule type" value="Genomic_DNA"/>
</dbReference>
<proteinExistence type="predicted"/>
<reference evidence="2" key="1">
    <citation type="journal article" date="2014" name="Front. Microbiol.">
        <title>High frequency of phylogenetically diverse reductive dehalogenase-homologous genes in deep subseafloor sedimentary metagenomes.</title>
        <authorList>
            <person name="Kawai M."/>
            <person name="Futagami T."/>
            <person name="Toyoda A."/>
            <person name="Takaki Y."/>
            <person name="Nishi S."/>
            <person name="Hori S."/>
            <person name="Arai W."/>
            <person name="Tsubouchi T."/>
            <person name="Morono Y."/>
            <person name="Uchiyama I."/>
            <person name="Ito T."/>
            <person name="Fujiyama A."/>
            <person name="Inagaki F."/>
            <person name="Takami H."/>
        </authorList>
    </citation>
    <scope>NUCLEOTIDE SEQUENCE</scope>
    <source>
        <strain evidence="2">Expedition CK06-06</strain>
    </source>
</reference>
<feature type="domain" description="ArnR1-like winged helix-turn-helix" evidence="1">
    <location>
        <begin position="4"/>
        <end position="81"/>
    </location>
</feature>
<dbReference type="SUPFAM" id="SSF46785">
    <property type="entry name" value="Winged helix' DNA-binding domain"/>
    <property type="match status" value="1"/>
</dbReference>
<dbReference type="InterPro" id="IPR036390">
    <property type="entry name" value="WH_DNA-bd_sf"/>
</dbReference>
<dbReference type="AlphaFoldDB" id="X1CE09"/>
<gene>
    <name evidence="2" type="ORF">S01H4_31704</name>
</gene>
<accession>X1CE09</accession>
<comment type="caution">
    <text evidence="2">The sequence shown here is derived from an EMBL/GenBank/DDBJ whole genome shotgun (WGS) entry which is preliminary data.</text>
</comment>
<evidence type="ECO:0000259" key="1">
    <source>
        <dbReference type="Pfam" id="PF14947"/>
    </source>
</evidence>
<protein>
    <recommendedName>
        <fullName evidence="1">ArnR1-like winged helix-turn-helix domain-containing protein</fullName>
    </recommendedName>
</protein>
<dbReference type="InterPro" id="IPR036388">
    <property type="entry name" value="WH-like_DNA-bd_sf"/>
</dbReference>
<name>X1CE09_9ZZZZ</name>
<dbReference type="Gene3D" id="1.10.10.10">
    <property type="entry name" value="Winged helix-like DNA-binding domain superfamily/Winged helix DNA-binding domain"/>
    <property type="match status" value="1"/>
</dbReference>
<dbReference type="Pfam" id="PF14947">
    <property type="entry name" value="HTH_45"/>
    <property type="match status" value="1"/>
</dbReference>